<name>A0AAE0BMA7_9CHLO</name>
<dbReference type="GO" id="GO:0005829">
    <property type="term" value="C:cytosol"/>
    <property type="evidence" value="ECO:0007669"/>
    <property type="project" value="TreeGrafter"/>
</dbReference>
<feature type="region of interest" description="Disordered" evidence="8">
    <location>
        <begin position="405"/>
        <end position="583"/>
    </location>
</feature>
<dbReference type="InterPro" id="IPR038765">
    <property type="entry name" value="Papain-like_cys_pep_sf"/>
</dbReference>
<evidence type="ECO:0000256" key="4">
    <source>
        <dbReference type="ARBA" id="ARBA00022786"/>
    </source>
</evidence>
<proteinExistence type="inferred from homology"/>
<evidence type="ECO:0000259" key="9">
    <source>
        <dbReference type="PROSITE" id="PS50235"/>
    </source>
</evidence>
<dbReference type="Pfam" id="PF00443">
    <property type="entry name" value="UCH"/>
    <property type="match status" value="1"/>
</dbReference>
<keyword evidence="3 7" id="KW-0645">Protease</keyword>
<feature type="compositionally biased region" description="Low complexity" evidence="8">
    <location>
        <begin position="489"/>
        <end position="505"/>
    </location>
</feature>
<dbReference type="PANTHER" id="PTHR24006">
    <property type="entry name" value="UBIQUITIN CARBOXYL-TERMINAL HYDROLASE"/>
    <property type="match status" value="1"/>
</dbReference>
<evidence type="ECO:0000313" key="10">
    <source>
        <dbReference type="EMBL" id="KAK3238227.1"/>
    </source>
</evidence>
<dbReference type="PROSITE" id="PS00972">
    <property type="entry name" value="USP_1"/>
    <property type="match status" value="1"/>
</dbReference>
<keyword evidence="4 7" id="KW-0833">Ubl conjugation pathway</keyword>
<comment type="function">
    <text evidence="7">Recognizes and hydrolyzes the peptide bond at the C-terminal Gly of ubiquitin. Involved in the processing of poly-ubiquitin precursors as well as that of ubiquitinated proteins.</text>
</comment>
<dbReference type="EC" id="3.4.19.12" evidence="7"/>
<feature type="compositionally biased region" description="Basic and acidic residues" evidence="8">
    <location>
        <begin position="12"/>
        <end position="24"/>
    </location>
</feature>
<dbReference type="Proteomes" id="UP001190700">
    <property type="component" value="Unassembled WGS sequence"/>
</dbReference>
<organism evidence="10 11">
    <name type="scientific">Cymbomonas tetramitiformis</name>
    <dbReference type="NCBI Taxonomy" id="36881"/>
    <lineage>
        <taxon>Eukaryota</taxon>
        <taxon>Viridiplantae</taxon>
        <taxon>Chlorophyta</taxon>
        <taxon>Pyramimonadophyceae</taxon>
        <taxon>Pyramimonadales</taxon>
        <taxon>Pyramimonadaceae</taxon>
        <taxon>Cymbomonas</taxon>
    </lineage>
</organism>
<dbReference type="CDD" id="cd02661">
    <property type="entry name" value="Peptidase_C19E"/>
    <property type="match status" value="1"/>
</dbReference>
<feature type="domain" description="USP" evidence="9">
    <location>
        <begin position="72"/>
        <end position="384"/>
    </location>
</feature>
<comment type="catalytic activity">
    <reaction evidence="1 7">
        <text>Thiol-dependent hydrolysis of ester, thioester, amide, peptide and isopeptide bonds formed by the C-terminal Gly of ubiquitin (a 76-residue protein attached to proteins as an intracellular targeting signal).</text>
        <dbReference type="EC" id="3.4.19.12"/>
    </reaction>
</comment>
<evidence type="ECO:0000256" key="2">
    <source>
        <dbReference type="ARBA" id="ARBA00009085"/>
    </source>
</evidence>
<keyword evidence="11" id="KW-1185">Reference proteome</keyword>
<dbReference type="InterPro" id="IPR028889">
    <property type="entry name" value="USP"/>
</dbReference>
<evidence type="ECO:0000313" key="11">
    <source>
        <dbReference type="Proteomes" id="UP001190700"/>
    </source>
</evidence>
<comment type="similarity">
    <text evidence="2 7">Belongs to the peptidase C19 family.</text>
</comment>
<dbReference type="PROSITE" id="PS00973">
    <property type="entry name" value="USP_2"/>
    <property type="match status" value="1"/>
</dbReference>
<evidence type="ECO:0000256" key="1">
    <source>
        <dbReference type="ARBA" id="ARBA00000707"/>
    </source>
</evidence>
<dbReference type="InterPro" id="IPR018200">
    <property type="entry name" value="USP_CS"/>
</dbReference>
<sequence>MNSSFGPHLPKHTRDGTEAAHQVRSEPLAPASSYTLERVAVDPTKKCSEDRKRRSHTVPIRNEWQQPVKAGCGLRNLGNTCYLNSVLQCLTHTPPLANVCLQKRHSAACSFGQNCPFCIVEAHITNALNQPGGLISPKSIYGRLSSFAKHFIRGRQEDSHELLRQAMDTLHRVSMKLAGRTIDGPAVLGEAGQFIEPPTVIESIFAGVVRSQVKCLGCQNESNTYDPILDLSLDINTASSVRQALAAYTVVERLDGDNKYKCSKCKRYCAANKQMTIHHAPNALVVQLKRFENIFGGKIQRRVQFDERLDLRGHMSGSGPERDVAQYQLYAVLVHSGTSTSSGHYYAFARDASQWHLFDDSMVRSVPVSEVLQQSAYMLFYIRGSASPPLYRPSSKAPRVPRAIKAPLPAPLSPSRETHGPIGPQLPPGWGGGHDLPPDSSETDDGNEPTGFIGPTLPPELSGDTPRNADVSRLEPEGRAASSHHPHNAGGTVASSSAAAGWSGWREAEARVHVREKTETALRPTAPINRDSNGGGGTLDNGHLGARNGGEVKQQRRSTGASARGGEAGGEQGGQSGGRGGEKRSWRRFLEEFVVWESRWDGRVVEGSLSGARPVVQECMKLAKRVKESASAEWIDAAHACLRQQRASGVSLEEAMCDPIKASVKKQVKAELGMTGPWTSDVLQRLINDFRDTAANADIS</sequence>
<dbReference type="GO" id="GO:0005634">
    <property type="term" value="C:nucleus"/>
    <property type="evidence" value="ECO:0007669"/>
    <property type="project" value="TreeGrafter"/>
</dbReference>
<evidence type="ECO:0000256" key="7">
    <source>
        <dbReference type="RuleBase" id="RU366025"/>
    </source>
</evidence>
<dbReference type="PROSITE" id="PS50235">
    <property type="entry name" value="USP_3"/>
    <property type="match status" value="1"/>
</dbReference>
<dbReference type="GO" id="GO:0006508">
    <property type="term" value="P:proteolysis"/>
    <property type="evidence" value="ECO:0007669"/>
    <property type="project" value="UniProtKB-KW"/>
</dbReference>
<dbReference type="FunFam" id="3.90.70.10:FF:000119">
    <property type="entry name" value="Ubiquitin specific peptidase 36"/>
    <property type="match status" value="1"/>
</dbReference>
<feature type="region of interest" description="Disordered" evidence="8">
    <location>
        <begin position="1"/>
        <end position="31"/>
    </location>
</feature>
<feature type="compositionally biased region" description="Gly residues" evidence="8">
    <location>
        <begin position="566"/>
        <end position="579"/>
    </location>
</feature>
<dbReference type="AlphaFoldDB" id="A0AAE0BMA7"/>
<keyword evidence="6 7" id="KW-0788">Thiol protease</keyword>
<dbReference type="EMBL" id="LGRX02034295">
    <property type="protein sequence ID" value="KAK3238227.1"/>
    <property type="molecule type" value="Genomic_DNA"/>
</dbReference>
<evidence type="ECO:0000256" key="6">
    <source>
        <dbReference type="ARBA" id="ARBA00022807"/>
    </source>
</evidence>
<gene>
    <name evidence="10" type="ORF">CYMTET_51748</name>
</gene>
<protein>
    <recommendedName>
        <fullName evidence="7">Ubiquitin carboxyl-terminal hydrolase</fullName>
        <ecNumber evidence="7">3.4.19.12</ecNumber>
    </recommendedName>
</protein>
<dbReference type="PANTHER" id="PTHR24006:SF758">
    <property type="entry name" value="UBIQUITIN CARBOXYL-TERMINAL HYDROLASE 36"/>
    <property type="match status" value="1"/>
</dbReference>
<comment type="caution">
    <text evidence="10">The sequence shown here is derived from an EMBL/GenBank/DDBJ whole genome shotgun (WGS) entry which is preliminary data.</text>
</comment>
<accession>A0AAE0BMA7</accession>
<dbReference type="InterPro" id="IPR050164">
    <property type="entry name" value="Peptidase_C19"/>
</dbReference>
<dbReference type="Gene3D" id="3.90.70.10">
    <property type="entry name" value="Cysteine proteinases"/>
    <property type="match status" value="1"/>
</dbReference>
<evidence type="ECO:0000256" key="5">
    <source>
        <dbReference type="ARBA" id="ARBA00022801"/>
    </source>
</evidence>
<dbReference type="GO" id="GO:0004843">
    <property type="term" value="F:cysteine-type deubiquitinase activity"/>
    <property type="evidence" value="ECO:0007669"/>
    <property type="project" value="UniProtKB-UniRule"/>
</dbReference>
<feature type="compositionally biased region" description="Basic and acidic residues" evidence="8">
    <location>
        <begin position="506"/>
        <end position="520"/>
    </location>
</feature>
<dbReference type="InterPro" id="IPR001394">
    <property type="entry name" value="Peptidase_C19_UCH"/>
</dbReference>
<dbReference type="SUPFAM" id="SSF54001">
    <property type="entry name" value="Cysteine proteinases"/>
    <property type="match status" value="1"/>
</dbReference>
<evidence type="ECO:0000256" key="8">
    <source>
        <dbReference type="SAM" id="MobiDB-lite"/>
    </source>
</evidence>
<evidence type="ECO:0000256" key="3">
    <source>
        <dbReference type="ARBA" id="ARBA00022670"/>
    </source>
</evidence>
<reference evidence="10 11" key="1">
    <citation type="journal article" date="2015" name="Genome Biol. Evol.">
        <title>Comparative Genomics of a Bacterivorous Green Alga Reveals Evolutionary Causalities and Consequences of Phago-Mixotrophic Mode of Nutrition.</title>
        <authorList>
            <person name="Burns J.A."/>
            <person name="Paasch A."/>
            <person name="Narechania A."/>
            <person name="Kim E."/>
        </authorList>
    </citation>
    <scope>NUCLEOTIDE SEQUENCE [LARGE SCALE GENOMIC DNA]</scope>
    <source>
        <strain evidence="10 11">PLY_AMNH</strain>
    </source>
</reference>
<dbReference type="GO" id="GO:0016579">
    <property type="term" value="P:protein deubiquitination"/>
    <property type="evidence" value="ECO:0007669"/>
    <property type="project" value="InterPro"/>
</dbReference>
<keyword evidence="5 7" id="KW-0378">Hydrolase</keyword>